<dbReference type="Gene3D" id="3.30.450.20">
    <property type="entry name" value="PAS domain"/>
    <property type="match status" value="3"/>
</dbReference>
<dbReference type="InterPro" id="IPR036097">
    <property type="entry name" value="HisK_dim/P_sf"/>
</dbReference>
<dbReference type="RefSeq" id="WP_350414315.1">
    <property type="nucleotide sequence ID" value="NZ_JBEOKT010000025.1"/>
</dbReference>
<evidence type="ECO:0000313" key="21">
    <source>
        <dbReference type="EMBL" id="MER2999489.1"/>
    </source>
</evidence>
<dbReference type="Gene3D" id="3.40.50.2300">
    <property type="match status" value="1"/>
</dbReference>
<keyword evidence="11 15" id="KW-1133">Transmembrane helix</keyword>
<dbReference type="Pfam" id="PF00512">
    <property type="entry name" value="HisKA"/>
    <property type="match status" value="1"/>
</dbReference>
<dbReference type="NCBIfam" id="TIGR00229">
    <property type="entry name" value="sensory_box"/>
    <property type="match status" value="3"/>
</dbReference>
<gene>
    <name evidence="21" type="ORF">ABS362_18200</name>
</gene>
<dbReference type="Pfam" id="PF08448">
    <property type="entry name" value="PAS_4"/>
    <property type="match status" value="2"/>
</dbReference>
<evidence type="ECO:0000256" key="1">
    <source>
        <dbReference type="ARBA" id="ARBA00000085"/>
    </source>
</evidence>
<feature type="domain" description="PAC" evidence="19">
    <location>
        <begin position="307"/>
        <end position="357"/>
    </location>
</feature>
<evidence type="ECO:0000259" key="20">
    <source>
        <dbReference type="PROSITE" id="PS50894"/>
    </source>
</evidence>
<dbReference type="SUPFAM" id="SSF55785">
    <property type="entry name" value="PYP-like sensor domain (PAS domain)"/>
    <property type="match status" value="3"/>
</dbReference>
<dbReference type="SUPFAM" id="SSF52172">
    <property type="entry name" value="CheY-like"/>
    <property type="match status" value="1"/>
</dbReference>
<comment type="subcellular location">
    <subcellularLocation>
        <location evidence="2">Cell inner membrane</location>
        <topology evidence="2">Multi-pass membrane protein</topology>
    </subcellularLocation>
</comment>
<dbReference type="CDD" id="cd16922">
    <property type="entry name" value="HATPase_EvgS-ArcB-TorS-like"/>
    <property type="match status" value="1"/>
</dbReference>
<dbReference type="Proteomes" id="UP001476807">
    <property type="component" value="Unassembled WGS sequence"/>
</dbReference>
<dbReference type="InterPro" id="IPR036641">
    <property type="entry name" value="HPT_dom_sf"/>
</dbReference>
<dbReference type="CDD" id="cd00130">
    <property type="entry name" value="PAS"/>
    <property type="match status" value="1"/>
</dbReference>
<comment type="catalytic activity">
    <reaction evidence="1">
        <text>ATP + protein L-histidine = ADP + protein N-phospho-L-histidine.</text>
        <dbReference type="EC" id="2.7.13.3"/>
    </reaction>
</comment>
<dbReference type="Gene3D" id="1.10.287.130">
    <property type="match status" value="1"/>
</dbReference>
<evidence type="ECO:0000256" key="7">
    <source>
        <dbReference type="ARBA" id="ARBA00022679"/>
    </source>
</evidence>
<name>A0ABV1RYP1_9BACT</name>
<feature type="domain" description="Response regulatory" evidence="17">
    <location>
        <begin position="886"/>
        <end position="1002"/>
    </location>
</feature>
<comment type="caution">
    <text evidence="21">The sequence shown here is derived from an EMBL/GenBank/DDBJ whole genome shotgun (WGS) entry which is preliminary data.</text>
</comment>
<keyword evidence="4" id="KW-1003">Cell membrane</keyword>
<dbReference type="SMART" id="SM00448">
    <property type="entry name" value="REC"/>
    <property type="match status" value="1"/>
</dbReference>
<evidence type="ECO:0000256" key="8">
    <source>
        <dbReference type="ARBA" id="ARBA00022692"/>
    </source>
</evidence>
<dbReference type="Pfam" id="PF00072">
    <property type="entry name" value="Response_reg"/>
    <property type="match status" value="1"/>
</dbReference>
<dbReference type="InterPro" id="IPR005467">
    <property type="entry name" value="His_kinase_dom"/>
</dbReference>
<dbReference type="PRINTS" id="PR00344">
    <property type="entry name" value="BCTRLSENSOR"/>
</dbReference>
<keyword evidence="5" id="KW-0997">Cell inner membrane</keyword>
<dbReference type="EC" id="2.7.13.3" evidence="3"/>
<dbReference type="Pfam" id="PF00989">
    <property type="entry name" value="PAS"/>
    <property type="match status" value="1"/>
</dbReference>
<accession>A0ABV1RYP1</accession>
<organism evidence="21 22">
    <name type="scientific">Pontibacter populi</name>
    <dbReference type="NCBI Taxonomy" id="890055"/>
    <lineage>
        <taxon>Bacteria</taxon>
        <taxon>Pseudomonadati</taxon>
        <taxon>Bacteroidota</taxon>
        <taxon>Cytophagia</taxon>
        <taxon>Cytophagales</taxon>
        <taxon>Hymenobacteraceae</taxon>
        <taxon>Pontibacter</taxon>
    </lineage>
</organism>
<evidence type="ECO:0000256" key="3">
    <source>
        <dbReference type="ARBA" id="ARBA00012438"/>
    </source>
</evidence>
<keyword evidence="10" id="KW-0547">Nucleotide-binding</keyword>
<dbReference type="SMART" id="SM00091">
    <property type="entry name" value="PAS"/>
    <property type="match status" value="3"/>
</dbReference>
<keyword evidence="7" id="KW-0808">Transferase</keyword>
<proteinExistence type="predicted"/>
<protein>
    <recommendedName>
        <fullName evidence="3">histidine kinase</fullName>
        <ecNumber evidence="3">2.7.13.3</ecNumber>
    </recommendedName>
</protein>
<evidence type="ECO:0000256" key="12">
    <source>
        <dbReference type="ARBA" id="ARBA00023136"/>
    </source>
</evidence>
<evidence type="ECO:0000256" key="13">
    <source>
        <dbReference type="PROSITE-ProRule" id="PRU00110"/>
    </source>
</evidence>
<dbReference type="InterPro" id="IPR013656">
    <property type="entry name" value="PAS_4"/>
</dbReference>
<evidence type="ECO:0000256" key="4">
    <source>
        <dbReference type="ARBA" id="ARBA00022475"/>
    </source>
</evidence>
<dbReference type="InterPro" id="IPR003661">
    <property type="entry name" value="HisK_dim/P_dom"/>
</dbReference>
<keyword evidence="6 14" id="KW-0597">Phosphoprotein</keyword>
<dbReference type="InterPro" id="IPR035965">
    <property type="entry name" value="PAS-like_dom_sf"/>
</dbReference>
<dbReference type="Pfam" id="PF05227">
    <property type="entry name" value="CHASE3"/>
    <property type="match status" value="1"/>
</dbReference>
<keyword evidence="12 15" id="KW-0472">Membrane</keyword>
<dbReference type="PANTHER" id="PTHR43047">
    <property type="entry name" value="TWO-COMPONENT HISTIDINE PROTEIN KINASE"/>
    <property type="match status" value="1"/>
</dbReference>
<dbReference type="InterPro" id="IPR007891">
    <property type="entry name" value="CHASE3"/>
</dbReference>
<dbReference type="SMART" id="SM00388">
    <property type="entry name" value="HisKA"/>
    <property type="match status" value="1"/>
</dbReference>
<evidence type="ECO:0000259" key="18">
    <source>
        <dbReference type="PROSITE" id="PS50112"/>
    </source>
</evidence>
<dbReference type="InterPro" id="IPR000700">
    <property type="entry name" value="PAS-assoc_C"/>
</dbReference>
<dbReference type="SUPFAM" id="SSF47226">
    <property type="entry name" value="Histidine-containing phosphotransfer domain, HPT domain"/>
    <property type="match status" value="1"/>
</dbReference>
<keyword evidence="9" id="KW-0418">Kinase</keyword>
<dbReference type="CDD" id="cd19410">
    <property type="entry name" value="HK9-like_sensor"/>
    <property type="match status" value="1"/>
</dbReference>
<evidence type="ECO:0000256" key="6">
    <source>
        <dbReference type="ARBA" id="ARBA00022553"/>
    </source>
</evidence>
<evidence type="ECO:0000259" key="17">
    <source>
        <dbReference type="PROSITE" id="PS50110"/>
    </source>
</evidence>
<dbReference type="InterPro" id="IPR003594">
    <property type="entry name" value="HATPase_dom"/>
</dbReference>
<feature type="domain" description="PAC" evidence="19">
    <location>
        <begin position="432"/>
        <end position="483"/>
    </location>
</feature>
<dbReference type="InterPro" id="IPR001789">
    <property type="entry name" value="Sig_transdc_resp-reg_receiver"/>
</dbReference>
<feature type="modified residue" description="4-aspartylphosphate" evidence="14">
    <location>
        <position position="936"/>
    </location>
</feature>
<dbReference type="Pfam" id="PF01627">
    <property type="entry name" value="Hpt"/>
    <property type="match status" value="1"/>
</dbReference>
<evidence type="ECO:0000259" key="19">
    <source>
        <dbReference type="PROSITE" id="PS50113"/>
    </source>
</evidence>
<feature type="transmembrane region" description="Helical" evidence="15">
    <location>
        <begin position="189"/>
        <end position="210"/>
    </location>
</feature>
<evidence type="ECO:0000256" key="11">
    <source>
        <dbReference type="ARBA" id="ARBA00022989"/>
    </source>
</evidence>
<dbReference type="InterPro" id="IPR004358">
    <property type="entry name" value="Sig_transdc_His_kin-like_C"/>
</dbReference>
<evidence type="ECO:0000256" key="14">
    <source>
        <dbReference type="PROSITE-ProRule" id="PRU00169"/>
    </source>
</evidence>
<dbReference type="InterPro" id="IPR000014">
    <property type="entry name" value="PAS"/>
</dbReference>
<dbReference type="Gene3D" id="1.20.120.160">
    <property type="entry name" value="HPT domain"/>
    <property type="match status" value="1"/>
</dbReference>
<dbReference type="PROSITE" id="PS50109">
    <property type="entry name" value="HIS_KIN"/>
    <property type="match status" value="1"/>
</dbReference>
<dbReference type="PROSITE" id="PS50894">
    <property type="entry name" value="HPT"/>
    <property type="match status" value="1"/>
</dbReference>
<dbReference type="PROSITE" id="PS50112">
    <property type="entry name" value="PAS"/>
    <property type="match status" value="1"/>
</dbReference>
<evidence type="ECO:0000256" key="9">
    <source>
        <dbReference type="ARBA" id="ARBA00022777"/>
    </source>
</evidence>
<feature type="domain" description="PAC" evidence="19">
    <location>
        <begin position="567"/>
        <end position="619"/>
    </location>
</feature>
<evidence type="ECO:0000313" key="22">
    <source>
        <dbReference type="Proteomes" id="UP001476807"/>
    </source>
</evidence>
<sequence length="1143" mass="128976">MLRIEDLICTAKENQRLLTGFISVSFIFCALIFGISNNLKKEYKISQWVLHSQEEIYQIEKTISLMKDYETGSRGFLLTNQEAYAQPLKEAAKKLDATILHLEKITRDNEVKQKNLDSLTFYLKKKADFSTNIIEVKRQQGNEAAMRLLNTDKGKIYMDKVRYFADAMHVHAKTQLAQRKKESETAVQATNQVLTIGVIVFGFLLLYAIWKSWQQQKEKKASDLELRIEKTFSEDLLKASPDGMIGFDKDGKIVLFNHRAEDLFGYKQEEIIGTSIATLLPEDEQPTLSSFQHAFWENTNRSVAQQHSREMLVVNRNGSKFPADVRLNLVKSDKGEMLIASVRDISLRKTAELQLKESEKNLQAILSSSQEAIYLLDLNYRLVLMNEHSRSIIKQVYKIDCKPDDDFLSIFDADLRAQLHGIYNQVLEGRKIDVERMFSLEDGDAYYYATYFPVKDTEGTTIGICCASKNITQRKKSEAAARAATAEKEEYQSRFKAILDYSPQPILIKDTEGHQIFSNKAFTDLFAIDDIPELDEPLQTALADADVLHEFTQINDIAVSGSGLSSRGWQQQVVLPNGQQLEMEIIKFPLYDRQKQLFGICTFFKDVTDQIKHQEQLITARKNAEQAERLQEQFLANMSHELRTPMNGIIGMVNLLLTSSSLQPDQKGRLQIIKRSSDTLLSLINDILDLSKIKAGMLTIDYVNFDFNDTIAGTAMLFREKAKEKGIKLAISADPFIPRYLNGDPHRLNQILNNLLSNAVKFTENGFVRMDASLQSETDEQAVVEFVVSDSGIGIDTDKLQYIFDNFTQESTDISSRYGGTGLGLAITKRLIELQGGTIAVDSIKDKGTTFTFTIPYTIAKDVTTVAPTNYSTIQEPQRIYYPGKRALIVEDNDINQAVLTSTLKQHQLDVVIANNGQEAVDILQTGESFDIIFMDLRMPLMNGFQATAYIRQTLQLQTPIVVLTASVLRNERDRCLEIGASDYMAKPFSITDLARTLERFIPLGEQTKVAAPALSTSAIVGTSKAFDVSRLLELKNTTYVKRILTLFTENLPVYLQEMTALAAANNKDAFLEKAHKTKGSFSAIHIEDIYQLIVDMEEHALGQENLDVFVPQLTKCSALYETLKPAIISEVEASLPHLETNA</sequence>
<evidence type="ECO:0000256" key="5">
    <source>
        <dbReference type="ARBA" id="ARBA00022519"/>
    </source>
</evidence>
<dbReference type="CDD" id="cd17546">
    <property type="entry name" value="REC_hyHK_CKI1_RcsC-like"/>
    <property type="match status" value="1"/>
</dbReference>
<feature type="transmembrane region" description="Helical" evidence="15">
    <location>
        <begin position="17"/>
        <end position="35"/>
    </location>
</feature>
<feature type="domain" description="Histidine kinase" evidence="16">
    <location>
        <begin position="637"/>
        <end position="859"/>
    </location>
</feature>
<evidence type="ECO:0000256" key="10">
    <source>
        <dbReference type="ARBA" id="ARBA00022840"/>
    </source>
</evidence>
<evidence type="ECO:0000256" key="15">
    <source>
        <dbReference type="SAM" id="Phobius"/>
    </source>
</evidence>
<dbReference type="SMART" id="SM00387">
    <property type="entry name" value="HATPase_c"/>
    <property type="match status" value="1"/>
</dbReference>
<dbReference type="Pfam" id="PF02518">
    <property type="entry name" value="HATPase_c"/>
    <property type="match status" value="1"/>
</dbReference>
<keyword evidence="10" id="KW-0067">ATP-binding</keyword>
<feature type="domain" description="HPt" evidence="20">
    <location>
        <begin position="1037"/>
        <end position="1143"/>
    </location>
</feature>
<evidence type="ECO:0000256" key="2">
    <source>
        <dbReference type="ARBA" id="ARBA00004429"/>
    </source>
</evidence>
<dbReference type="SUPFAM" id="SSF55874">
    <property type="entry name" value="ATPase domain of HSP90 chaperone/DNA topoisomerase II/histidine kinase"/>
    <property type="match status" value="1"/>
</dbReference>
<keyword evidence="22" id="KW-1185">Reference proteome</keyword>
<dbReference type="Gene3D" id="3.30.565.10">
    <property type="entry name" value="Histidine kinase-like ATPase, C-terminal domain"/>
    <property type="match status" value="1"/>
</dbReference>
<feature type="modified residue" description="Phosphohistidine" evidence="13">
    <location>
        <position position="1076"/>
    </location>
</feature>
<dbReference type="PROSITE" id="PS50110">
    <property type="entry name" value="RESPONSE_REGULATORY"/>
    <property type="match status" value="1"/>
</dbReference>
<keyword evidence="8 15" id="KW-0812">Transmembrane</keyword>
<dbReference type="CDD" id="cd00082">
    <property type="entry name" value="HisKA"/>
    <property type="match status" value="1"/>
</dbReference>
<dbReference type="PANTHER" id="PTHR43047:SF72">
    <property type="entry name" value="OSMOSENSING HISTIDINE PROTEIN KINASE SLN1"/>
    <property type="match status" value="1"/>
</dbReference>
<dbReference type="InterPro" id="IPR013767">
    <property type="entry name" value="PAS_fold"/>
</dbReference>
<evidence type="ECO:0000259" key="16">
    <source>
        <dbReference type="PROSITE" id="PS50109"/>
    </source>
</evidence>
<dbReference type="EMBL" id="JBEOKT010000025">
    <property type="protein sequence ID" value="MER2999489.1"/>
    <property type="molecule type" value="Genomic_DNA"/>
</dbReference>
<dbReference type="SUPFAM" id="SSF47384">
    <property type="entry name" value="Homodimeric domain of signal transducing histidine kinase"/>
    <property type="match status" value="1"/>
</dbReference>
<dbReference type="InterPro" id="IPR008207">
    <property type="entry name" value="Sig_transdc_His_kin_Hpt_dom"/>
</dbReference>
<dbReference type="PROSITE" id="PS50113">
    <property type="entry name" value="PAC"/>
    <property type="match status" value="3"/>
</dbReference>
<reference evidence="21 22" key="1">
    <citation type="submission" date="2024-06" db="EMBL/GenBank/DDBJ databases">
        <title>Pontibacter populi HYL7-15.</title>
        <authorList>
            <person name="Kim M.K."/>
        </authorList>
    </citation>
    <scope>NUCLEOTIDE SEQUENCE [LARGE SCALE GENOMIC DNA]</scope>
    <source>
        <strain evidence="21 22">HYL7-15</strain>
    </source>
</reference>
<feature type="domain" description="PAS" evidence="18">
    <location>
        <begin position="229"/>
        <end position="298"/>
    </location>
</feature>
<dbReference type="InterPro" id="IPR011006">
    <property type="entry name" value="CheY-like_superfamily"/>
</dbReference>
<dbReference type="InterPro" id="IPR036890">
    <property type="entry name" value="HATPase_C_sf"/>
</dbReference>